<feature type="transmembrane region" description="Helical" evidence="2">
    <location>
        <begin position="41"/>
        <end position="64"/>
    </location>
</feature>
<protein>
    <submittedName>
        <fullName evidence="3">RF15</fullName>
    </submittedName>
</protein>
<feature type="region of interest" description="Disordered" evidence="1">
    <location>
        <begin position="472"/>
        <end position="491"/>
    </location>
</feature>
<feature type="transmembrane region" description="Helical" evidence="2">
    <location>
        <begin position="98"/>
        <end position="120"/>
    </location>
</feature>
<dbReference type="Proteomes" id="UP000134372">
    <property type="component" value="Segment"/>
</dbReference>
<proteinExistence type="predicted"/>
<evidence type="ECO:0000313" key="3">
    <source>
        <dbReference type="EMBL" id="AGY30764.1"/>
    </source>
</evidence>
<feature type="transmembrane region" description="Helical" evidence="2">
    <location>
        <begin position="156"/>
        <end position="175"/>
    </location>
</feature>
<feature type="transmembrane region" description="Helical" evidence="2">
    <location>
        <begin position="76"/>
        <end position="92"/>
    </location>
</feature>
<sequence>MANWKLTRGHIWTIWFLFLLAAYLFTALSIAYVITTLKPPILSPFLVFGCVTWCVGILHTLYIYNAHRPTDLPPAWPCWTLVAYLLTTTWIHHANVSVAVGCIAGIVTAAGAGVLATTYIRHILKLTFKTCGFWILILLLYSLFTFFTLWNQWPMSSAALIVAFSFFILFIYHYVTKQAPATRLMASTHAVYIGLVCVYPVLFCADLYCQAVTLAAAITIFNIGAASVLVALYDTWKNTGKGVATYLLLQGLVLFIYIISAEIILYYSVEKPLLHASQHVFVASIVLLTVLHVWQGYNSTSLWAGLCHTLICKYLAVVSGCACATLALRSDGWVLVALATLVCIALLISAIQIAIVIHIHKAPRRINFMSPSGRGTGDGTSPTWPIARSGRTTYVAPHRSLPPLPPLSRNTVSSTPTPESPIVYTTAAVETSIGSSIPITYDTSTSRDLQDSPQGASALLGNTISGALTCDEQMGGPGEDGGYEDVYFPTR</sequence>
<evidence type="ECO:0000313" key="4">
    <source>
        <dbReference type="Proteomes" id="UP000134372"/>
    </source>
</evidence>
<evidence type="ECO:0000256" key="2">
    <source>
        <dbReference type="SAM" id="Phobius"/>
    </source>
</evidence>
<keyword evidence="2" id="KW-0472">Membrane</keyword>
<feature type="transmembrane region" description="Helical" evidence="2">
    <location>
        <begin position="306"/>
        <end position="327"/>
    </location>
</feature>
<feature type="transmembrane region" description="Helical" evidence="2">
    <location>
        <begin position="273"/>
        <end position="294"/>
    </location>
</feature>
<feature type="transmembrane region" description="Helical" evidence="2">
    <location>
        <begin position="187"/>
        <end position="208"/>
    </location>
</feature>
<dbReference type="InterPro" id="IPR009304">
    <property type="entry name" value="Herpes_LAMP2"/>
</dbReference>
<name>U5NJ10_9GAMA</name>
<dbReference type="Pfam" id="PF06126">
    <property type="entry name" value="Herpes_LAMP2"/>
    <property type="match status" value="1"/>
</dbReference>
<keyword evidence="2" id="KW-1133">Transmembrane helix</keyword>
<feature type="transmembrane region" description="Helical" evidence="2">
    <location>
        <begin position="12"/>
        <end position="35"/>
    </location>
</feature>
<feature type="transmembrane region" description="Helical" evidence="2">
    <location>
        <begin position="214"/>
        <end position="233"/>
    </location>
</feature>
<dbReference type="KEGG" id="vg:65099431"/>
<keyword evidence="4" id="KW-1185">Reference proteome</keyword>
<evidence type="ECO:0000256" key="1">
    <source>
        <dbReference type="SAM" id="MobiDB-lite"/>
    </source>
</evidence>
<feature type="transmembrane region" description="Helical" evidence="2">
    <location>
        <begin position="132"/>
        <end position="150"/>
    </location>
</feature>
<reference evidence="3 4" key="1">
    <citation type="journal article" date="2013" name="J. Virol.">
        <title>Next-Generation Sequence Analysis of the Genome of RFHVMn, the Macaque Homolog of Kaposi's Sarcoma (KS)-Associated Herpesvirus, from a KS-Like Tumor of a Pig-Tailed Macaque.</title>
        <authorList>
            <person name="Bruce A.G."/>
            <person name="Ryan J.T."/>
            <person name="Thomas M.J."/>
            <person name="Peng X."/>
            <person name="Grundhoff A."/>
            <person name="Tsai C.C."/>
            <person name="Rose T.M."/>
        </authorList>
    </citation>
    <scope>NUCLEOTIDE SEQUENCE [LARGE SCALE GENOMIC DNA]</scope>
    <source>
        <strain evidence="3">RFHVMnM78114</strain>
    </source>
</reference>
<dbReference type="GeneID" id="65099431"/>
<feature type="transmembrane region" description="Helical" evidence="2">
    <location>
        <begin position="245"/>
        <end position="267"/>
    </location>
</feature>
<organism evidence="3 4">
    <name type="scientific">Retroperitoneal fibromatosis-associated herpesvirus</name>
    <dbReference type="NCBI Taxonomy" id="111469"/>
    <lineage>
        <taxon>Viruses</taxon>
        <taxon>Duplodnaviria</taxon>
        <taxon>Heunggongvirae</taxon>
        <taxon>Peploviricota</taxon>
        <taxon>Herviviricetes</taxon>
        <taxon>Herpesvirales</taxon>
        <taxon>Orthoherpesviridae</taxon>
        <taxon>Gammaherpesvirinae</taxon>
        <taxon>Rhadinovirus</taxon>
        <taxon>Rhadinovirus macacinegamma8</taxon>
        <taxon>Macacine gammaherpesvirus 8</taxon>
    </lineage>
</organism>
<dbReference type="RefSeq" id="YP_010084445.1">
    <property type="nucleotide sequence ID" value="NC_055135.1"/>
</dbReference>
<feature type="transmembrane region" description="Helical" evidence="2">
    <location>
        <begin position="333"/>
        <end position="359"/>
    </location>
</feature>
<accession>U5NJ10</accession>
<dbReference type="EMBL" id="KF703446">
    <property type="protein sequence ID" value="AGY30764.1"/>
    <property type="molecule type" value="Genomic_DNA"/>
</dbReference>
<keyword evidence="2" id="KW-0812">Transmembrane</keyword>